<organism evidence="1 2">
    <name type="scientific">Streptomyces amritsarensis</name>
    <dbReference type="NCBI Taxonomy" id="681158"/>
    <lineage>
        <taxon>Bacteria</taxon>
        <taxon>Bacillati</taxon>
        <taxon>Actinomycetota</taxon>
        <taxon>Actinomycetes</taxon>
        <taxon>Kitasatosporales</taxon>
        <taxon>Streptomycetaceae</taxon>
        <taxon>Streptomyces</taxon>
    </lineage>
</organism>
<sequence length="75" mass="8294">MSLNLIETPSEAEAAWAEHQVRQGIATRYFDALHRGDRDEAATVWLEAADYDEANAGLSSSLRDELDGTYHRSAA</sequence>
<reference evidence="1 2" key="1">
    <citation type="submission" date="2016-01" db="EMBL/GenBank/DDBJ databases">
        <title>Streptomyces amritsarensis strain MTCC 11845 genome sequencing and assembly.</title>
        <authorList>
            <person name="Sharma D."/>
            <person name="Nair G.R."/>
            <person name="Kaur G."/>
            <person name="Manhas R.K."/>
            <person name="Mayilraj S."/>
        </authorList>
    </citation>
    <scope>NUCLEOTIDE SEQUENCE [LARGE SCALE GENOMIC DNA]</scope>
    <source>
        <strain evidence="1 2">MTCC 11845</strain>
    </source>
</reference>
<evidence type="ECO:0000313" key="1">
    <source>
        <dbReference type="EMBL" id="OLZ72547.1"/>
    </source>
</evidence>
<name>A0ABX3G8S2_9ACTN</name>
<gene>
    <name evidence="1" type="ORF">AVW11_03915</name>
</gene>
<proteinExistence type="predicted"/>
<comment type="caution">
    <text evidence="1">The sequence shown here is derived from an EMBL/GenBank/DDBJ whole genome shotgun (WGS) entry which is preliminary data.</text>
</comment>
<protein>
    <submittedName>
        <fullName evidence="1">Uncharacterized protein</fullName>
    </submittedName>
</protein>
<dbReference type="RefSeq" id="WP_076043220.1">
    <property type="nucleotide sequence ID" value="NZ_MQUR01000005.1"/>
</dbReference>
<keyword evidence="2" id="KW-1185">Reference proteome</keyword>
<evidence type="ECO:0000313" key="2">
    <source>
        <dbReference type="Proteomes" id="UP000187151"/>
    </source>
</evidence>
<dbReference type="EMBL" id="MQUR01000005">
    <property type="protein sequence ID" value="OLZ72547.1"/>
    <property type="molecule type" value="Genomic_DNA"/>
</dbReference>
<accession>A0ABX3G8S2</accession>
<dbReference type="Proteomes" id="UP000187151">
    <property type="component" value="Unassembled WGS sequence"/>
</dbReference>